<organism evidence="2 3">
    <name type="scientific">Nosema bombycis (strain CQ1 / CVCC 102059)</name>
    <name type="common">Microsporidian parasite</name>
    <name type="synonym">Pebrine of silkworm</name>
    <dbReference type="NCBI Taxonomy" id="578461"/>
    <lineage>
        <taxon>Eukaryota</taxon>
        <taxon>Fungi</taxon>
        <taxon>Fungi incertae sedis</taxon>
        <taxon>Microsporidia</taxon>
        <taxon>Nosematidae</taxon>
        <taxon>Nosema</taxon>
    </lineage>
</organism>
<gene>
    <name evidence="2" type="ORF">NBO_38g0032</name>
</gene>
<evidence type="ECO:0000259" key="1">
    <source>
        <dbReference type="Pfam" id="PF17015"/>
    </source>
</evidence>
<dbReference type="InterPro" id="IPR031519">
    <property type="entry name" value="DUF5094"/>
</dbReference>
<accession>R0MMM9</accession>
<dbReference type="Pfam" id="PF17015">
    <property type="entry name" value="DUF5094"/>
    <property type="match status" value="1"/>
</dbReference>
<dbReference type="Proteomes" id="UP000016927">
    <property type="component" value="Unassembled WGS sequence"/>
</dbReference>
<dbReference type="HOGENOM" id="CLU_1428386_0_0_1"/>
<feature type="domain" description="DUF5094" evidence="1">
    <location>
        <begin position="70"/>
        <end position="190"/>
    </location>
</feature>
<name>R0MMM9_NOSB1</name>
<proteinExistence type="predicted"/>
<dbReference type="OrthoDB" id="2187979at2759"/>
<dbReference type="VEuPathDB" id="MicrosporidiaDB:NBO_38g0032"/>
<protein>
    <recommendedName>
        <fullName evidence="1">DUF5094 domain-containing protein</fullName>
    </recommendedName>
</protein>
<dbReference type="EMBL" id="KB908946">
    <property type="protein sequence ID" value="EOB14123.1"/>
    <property type="molecule type" value="Genomic_DNA"/>
</dbReference>
<dbReference type="AlphaFoldDB" id="R0MMM9"/>
<evidence type="ECO:0000313" key="3">
    <source>
        <dbReference type="Proteomes" id="UP000016927"/>
    </source>
</evidence>
<reference evidence="2 3" key="1">
    <citation type="journal article" date="2013" name="BMC Genomics">
        <title>Comparative genomics of parasitic silkworm microsporidia reveal an association between genome expansion and host adaptation.</title>
        <authorList>
            <person name="Pan G."/>
            <person name="Xu J."/>
            <person name="Li T."/>
            <person name="Xia Q."/>
            <person name="Liu S.L."/>
            <person name="Zhang G."/>
            <person name="Li S."/>
            <person name="Li C."/>
            <person name="Liu H."/>
            <person name="Yang L."/>
            <person name="Liu T."/>
            <person name="Zhang X."/>
            <person name="Wu Z."/>
            <person name="Fan W."/>
            <person name="Dang X."/>
            <person name="Xiang H."/>
            <person name="Tao M."/>
            <person name="Li Y."/>
            <person name="Hu J."/>
            <person name="Li Z."/>
            <person name="Lin L."/>
            <person name="Luo J."/>
            <person name="Geng L."/>
            <person name="Wang L."/>
            <person name="Long M."/>
            <person name="Wan Y."/>
            <person name="He N."/>
            <person name="Zhang Z."/>
            <person name="Lu C."/>
            <person name="Keeling P.J."/>
            <person name="Wang J."/>
            <person name="Xiang Z."/>
            <person name="Zhou Z."/>
        </authorList>
    </citation>
    <scope>NUCLEOTIDE SEQUENCE [LARGE SCALE GENOMIC DNA]</scope>
    <source>
        <strain evidence="3">CQ1 / CVCC 102059</strain>
    </source>
</reference>
<sequence>MILILSPYTPHCPYLSSLLYPLPLPPYPPTFPSPLPLIFLMKTPRKRITLKTPKRSTKTPIKVFKPQPSDINSLLKDLESHENKLLEKYKKENLYLRSLLNKGEVEGKDTSSLSLLGLDIKEINNEFIIKYKVEKKYLSFSLKPKDEFYIYKLKEHSEFELPNFLSEEISFEKQQVNKFFYKVMEIMIGN</sequence>
<keyword evidence="3" id="KW-1185">Reference proteome</keyword>
<evidence type="ECO:0000313" key="2">
    <source>
        <dbReference type="EMBL" id="EOB14123.1"/>
    </source>
</evidence>